<dbReference type="PANTHER" id="PTHR43271">
    <property type="entry name" value="BLL2771 PROTEIN"/>
    <property type="match status" value="1"/>
</dbReference>
<dbReference type="AlphaFoldDB" id="A0A317C6U8"/>
<comment type="similarity">
    <text evidence="2">Belongs to the major facilitator superfamily.</text>
</comment>
<evidence type="ECO:0000256" key="4">
    <source>
        <dbReference type="ARBA" id="ARBA00022475"/>
    </source>
</evidence>
<name>A0A317C6U8_9GAMM</name>
<evidence type="ECO:0000313" key="11">
    <source>
        <dbReference type="Proteomes" id="UP000245539"/>
    </source>
</evidence>
<keyword evidence="6 8" id="KW-1133">Transmembrane helix</keyword>
<feature type="transmembrane region" description="Helical" evidence="8">
    <location>
        <begin position="238"/>
        <end position="257"/>
    </location>
</feature>
<feature type="transmembrane region" description="Helical" evidence="8">
    <location>
        <begin position="134"/>
        <end position="155"/>
    </location>
</feature>
<evidence type="ECO:0000256" key="7">
    <source>
        <dbReference type="ARBA" id="ARBA00023136"/>
    </source>
</evidence>
<dbReference type="Gene3D" id="1.20.1250.20">
    <property type="entry name" value="MFS general substrate transporter like domains"/>
    <property type="match status" value="1"/>
</dbReference>
<evidence type="ECO:0000256" key="6">
    <source>
        <dbReference type="ARBA" id="ARBA00022989"/>
    </source>
</evidence>
<comment type="caution">
    <text evidence="10">The sequence shown here is derived from an EMBL/GenBank/DDBJ whole genome shotgun (WGS) entry which is preliminary data.</text>
</comment>
<feature type="transmembrane region" description="Helical" evidence="8">
    <location>
        <begin position="331"/>
        <end position="352"/>
    </location>
</feature>
<dbReference type="OrthoDB" id="63984at2"/>
<dbReference type="InterPro" id="IPR020846">
    <property type="entry name" value="MFS_dom"/>
</dbReference>
<sequence length="388" mass="41372">MSFSESFRLQIIVFAVVAASFTNIYLTQPVLPVLQAEFSVDMVQASLSVSAVIMGIALFNLPFGLLVDRITIQPIILMGGFAVAAGGIVCAITDNLNLLIASRFVQGAFIPALTTCIAAYLAKTLPPERLNIVMGSYVSATVVGGLGGRLLGGFIHPPLHWRYAFVSAAVLILVSSIIAYKGLPKQTEESSRKRSNISYWQLLKQWQFFRLFLCAMGSFAVFSSVFNYLPFRLVADPFNFSTGAITSLYLAYIMGIFMGPISGRISNRLGSGSTLIAGSVILASGLAMISLPSIVAIVCGLILVCMGFFGVHAAAIGALNRKLSSGQGRANALYVLFYYVGGSLGIMASGLAYEYGGWGQVMILCGSLVLIPLVVGYFEKHSDTTAKA</sequence>
<dbReference type="CDD" id="cd17324">
    <property type="entry name" value="MFS_NepI_like"/>
    <property type="match status" value="1"/>
</dbReference>
<feature type="transmembrane region" description="Helical" evidence="8">
    <location>
        <begin position="46"/>
        <end position="67"/>
    </location>
</feature>
<feature type="transmembrane region" description="Helical" evidence="8">
    <location>
        <begin position="161"/>
        <end position="183"/>
    </location>
</feature>
<keyword evidence="11" id="KW-1185">Reference proteome</keyword>
<dbReference type="GO" id="GO:0022857">
    <property type="term" value="F:transmembrane transporter activity"/>
    <property type="evidence" value="ECO:0007669"/>
    <property type="project" value="InterPro"/>
</dbReference>
<dbReference type="Pfam" id="PF07690">
    <property type="entry name" value="MFS_1"/>
    <property type="match status" value="1"/>
</dbReference>
<evidence type="ECO:0000256" key="1">
    <source>
        <dbReference type="ARBA" id="ARBA00004651"/>
    </source>
</evidence>
<evidence type="ECO:0000256" key="8">
    <source>
        <dbReference type="SAM" id="Phobius"/>
    </source>
</evidence>
<evidence type="ECO:0000313" key="10">
    <source>
        <dbReference type="EMBL" id="PWQ94037.1"/>
    </source>
</evidence>
<dbReference type="InterPro" id="IPR036259">
    <property type="entry name" value="MFS_trans_sf"/>
</dbReference>
<keyword evidence="3" id="KW-0813">Transport</keyword>
<feature type="transmembrane region" description="Helical" evidence="8">
    <location>
        <begin position="100"/>
        <end position="122"/>
    </location>
</feature>
<feature type="transmembrane region" description="Helical" evidence="8">
    <location>
        <begin position="295"/>
        <end position="319"/>
    </location>
</feature>
<dbReference type="PANTHER" id="PTHR43271:SF2">
    <property type="entry name" value="BLL2771 PROTEIN"/>
    <property type="match status" value="1"/>
</dbReference>
<gene>
    <name evidence="10" type="ORF">DKW60_17520</name>
</gene>
<protein>
    <submittedName>
        <fullName evidence="10">MFS transporter</fullName>
    </submittedName>
</protein>
<dbReference type="RefSeq" id="WP_109838964.1">
    <property type="nucleotide sequence ID" value="NZ_QGKM01000060.1"/>
</dbReference>
<keyword evidence="4" id="KW-1003">Cell membrane</keyword>
<reference evidence="10 11" key="1">
    <citation type="submission" date="2018-05" db="EMBL/GenBank/DDBJ databases">
        <title>Leucothrix arctica sp. nov., isolated from Arctic seawater.</title>
        <authorList>
            <person name="Choi A."/>
            <person name="Baek K."/>
        </authorList>
    </citation>
    <scope>NUCLEOTIDE SEQUENCE [LARGE SCALE GENOMIC DNA]</scope>
    <source>
        <strain evidence="10 11">JCM 18388</strain>
    </source>
</reference>
<feature type="transmembrane region" description="Helical" evidence="8">
    <location>
        <begin position="7"/>
        <end position="26"/>
    </location>
</feature>
<feature type="transmembrane region" description="Helical" evidence="8">
    <location>
        <begin position="208"/>
        <end position="226"/>
    </location>
</feature>
<dbReference type="InterPro" id="IPR011701">
    <property type="entry name" value="MFS"/>
</dbReference>
<evidence type="ECO:0000256" key="2">
    <source>
        <dbReference type="ARBA" id="ARBA00008335"/>
    </source>
</evidence>
<dbReference type="Proteomes" id="UP000245539">
    <property type="component" value="Unassembled WGS sequence"/>
</dbReference>
<dbReference type="GO" id="GO:0005886">
    <property type="term" value="C:plasma membrane"/>
    <property type="evidence" value="ECO:0007669"/>
    <property type="project" value="UniProtKB-SubCell"/>
</dbReference>
<evidence type="ECO:0000256" key="5">
    <source>
        <dbReference type="ARBA" id="ARBA00022692"/>
    </source>
</evidence>
<feature type="transmembrane region" description="Helical" evidence="8">
    <location>
        <begin position="358"/>
        <end position="378"/>
    </location>
</feature>
<proteinExistence type="inferred from homology"/>
<feature type="transmembrane region" description="Helical" evidence="8">
    <location>
        <begin position="74"/>
        <end position="94"/>
    </location>
</feature>
<keyword evidence="5 8" id="KW-0812">Transmembrane</keyword>
<dbReference type="EMBL" id="QGKM01000060">
    <property type="protein sequence ID" value="PWQ94037.1"/>
    <property type="molecule type" value="Genomic_DNA"/>
</dbReference>
<feature type="domain" description="Major facilitator superfamily (MFS) profile" evidence="9">
    <location>
        <begin position="8"/>
        <end position="384"/>
    </location>
</feature>
<evidence type="ECO:0000256" key="3">
    <source>
        <dbReference type="ARBA" id="ARBA00022448"/>
    </source>
</evidence>
<feature type="transmembrane region" description="Helical" evidence="8">
    <location>
        <begin position="269"/>
        <end position="289"/>
    </location>
</feature>
<comment type="subcellular location">
    <subcellularLocation>
        <location evidence="1">Cell membrane</location>
        <topology evidence="1">Multi-pass membrane protein</topology>
    </subcellularLocation>
</comment>
<keyword evidence="7 8" id="KW-0472">Membrane</keyword>
<dbReference type="SUPFAM" id="SSF103473">
    <property type="entry name" value="MFS general substrate transporter"/>
    <property type="match status" value="1"/>
</dbReference>
<organism evidence="10 11">
    <name type="scientific">Leucothrix pacifica</name>
    <dbReference type="NCBI Taxonomy" id="1247513"/>
    <lineage>
        <taxon>Bacteria</taxon>
        <taxon>Pseudomonadati</taxon>
        <taxon>Pseudomonadota</taxon>
        <taxon>Gammaproteobacteria</taxon>
        <taxon>Thiotrichales</taxon>
        <taxon>Thiotrichaceae</taxon>
        <taxon>Leucothrix</taxon>
    </lineage>
</organism>
<accession>A0A317C6U8</accession>
<dbReference type="PROSITE" id="PS50850">
    <property type="entry name" value="MFS"/>
    <property type="match status" value="1"/>
</dbReference>
<evidence type="ECO:0000259" key="9">
    <source>
        <dbReference type="PROSITE" id="PS50850"/>
    </source>
</evidence>